<evidence type="ECO:0000256" key="1">
    <source>
        <dbReference type="SAM" id="Phobius"/>
    </source>
</evidence>
<sequence>MSHFSPFRAVSPPCTDFSSLFKTMFKFFFPPYSNRPCHVYSLSLSIGDPERKSRISSQIQFYIYHFFGTSGLRDVDIMTSVSTQLFIVLISLLLVLPAVEAVEAGDAIALLLGVVLSVTGICACLGVYARKRNGQV</sequence>
<keyword evidence="1" id="KW-0472">Membrane</keyword>
<keyword evidence="2" id="KW-1185">Reference proteome</keyword>
<name>A0A6P6DAQ3_OCTDE</name>
<dbReference type="Proteomes" id="UP000515203">
    <property type="component" value="Unplaced"/>
</dbReference>
<gene>
    <name evidence="3" type="primary">LOC111812661</name>
</gene>
<evidence type="ECO:0000313" key="3">
    <source>
        <dbReference type="RefSeq" id="XP_023557169.1"/>
    </source>
</evidence>
<protein>
    <submittedName>
        <fullName evidence="3">Uncharacterized protein LOC111812661 isoform X1</fullName>
    </submittedName>
</protein>
<evidence type="ECO:0000313" key="2">
    <source>
        <dbReference type="Proteomes" id="UP000515203"/>
    </source>
</evidence>
<dbReference type="Pfam" id="PF15873">
    <property type="entry name" value="DUF4730"/>
    <property type="match status" value="1"/>
</dbReference>
<dbReference type="InParanoid" id="A0A6P6DAQ3"/>
<proteinExistence type="predicted"/>
<dbReference type="AlphaFoldDB" id="A0A6P6DAQ3"/>
<organism evidence="2 3">
    <name type="scientific">Octodon degus</name>
    <name type="common">Degu</name>
    <name type="synonym">Sciurus degus</name>
    <dbReference type="NCBI Taxonomy" id="10160"/>
    <lineage>
        <taxon>Eukaryota</taxon>
        <taxon>Metazoa</taxon>
        <taxon>Chordata</taxon>
        <taxon>Craniata</taxon>
        <taxon>Vertebrata</taxon>
        <taxon>Euteleostomi</taxon>
        <taxon>Mammalia</taxon>
        <taxon>Eutheria</taxon>
        <taxon>Euarchontoglires</taxon>
        <taxon>Glires</taxon>
        <taxon>Rodentia</taxon>
        <taxon>Hystricomorpha</taxon>
        <taxon>Octodontidae</taxon>
        <taxon>Octodon</taxon>
    </lineage>
</organism>
<feature type="transmembrane region" description="Helical" evidence="1">
    <location>
        <begin position="108"/>
        <end position="129"/>
    </location>
</feature>
<reference evidence="3" key="1">
    <citation type="submission" date="2025-08" db="UniProtKB">
        <authorList>
            <consortium name="RefSeq"/>
        </authorList>
    </citation>
    <scope>IDENTIFICATION</scope>
</reference>
<accession>A0A6P6DAQ3</accession>
<dbReference type="InterPro" id="IPR031742">
    <property type="entry name" value="DUF4730"/>
</dbReference>
<keyword evidence="1" id="KW-0812">Transmembrane</keyword>
<dbReference type="GeneID" id="111812661"/>
<dbReference type="PANTHER" id="PTHR36878:SF1">
    <property type="entry name" value="SMALL INTEGRAL MEMBRANE PROTEIN 30"/>
    <property type="match status" value="1"/>
</dbReference>
<dbReference type="PANTHER" id="PTHR36878">
    <property type="entry name" value="SMALL INTEGRAL MEMBRANE PROTEIN 30"/>
    <property type="match status" value="1"/>
</dbReference>
<dbReference type="RefSeq" id="XP_023557169.1">
    <property type="nucleotide sequence ID" value="XM_023701401.1"/>
</dbReference>
<keyword evidence="1" id="KW-1133">Transmembrane helix</keyword>
<dbReference type="OrthoDB" id="8646386at2759"/>
<feature type="transmembrane region" description="Helical" evidence="1">
    <location>
        <begin position="77"/>
        <end position="96"/>
    </location>
</feature>